<sequence length="365" mass="42052">MDAYISAQYELLEQIKRTHSNFKKLPKDRLNINYINTKLQLLDQSWSNIQENHMKLLRSYDKKVLATTNYVADDIYFTAEEEYTITKVTMLDKLQNITPQIQNQTMDKTLNSSTATPVDIKIPIIKIPTFNGNYTEWHSFHDQFVSLIHDNIFRRYSIKSSEHWTSQIKYTTKSSKTESRKYICTYYNGDHFIHKCKQFIALSCEDKKKVIEEKQLCFNCLDPYHGVKICKHDAQCHICGKKHHSLILPPPKSIDEINTACVRNSEETSVEEIQNTESIFNDGQDIITHLAMEKRQNILLSTALVKVLAENGRIQQLRALIDQGSEGSFITESAAQALGVKRKTVNGSISGIGDSKIFKVKHKVW</sequence>
<dbReference type="EMBL" id="CAVLGL010000159">
    <property type="protein sequence ID" value="CAK1603954.1"/>
    <property type="molecule type" value="Genomic_DNA"/>
</dbReference>
<gene>
    <name evidence="1" type="ORF">PARMNEM_LOCUS22247</name>
</gene>
<evidence type="ECO:0000313" key="2">
    <source>
        <dbReference type="Proteomes" id="UP001314205"/>
    </source>
</evidence>
<dbReference type="PANTHER" id="PTHR47331:SF5">
    <property type="entry name" value="RIBONUCLEASE H"/>
    <property type="match status" value="1"/>
</dbReference>
<evidence type="ECO:0000313" key="1">
    <source>
        <dbReference type="EMBL" id="CAK1603954.1"/>
    </source>
</evidence>
<dbReference type="Proteomes" id="UP001314205">
    <property type="component" value="Unassembled WGS sequence"/>
</dbReference>
<protein>
    <recommendedName>
        <fullName evidence="3">Peptidase A2 domain-containing protein</fullName>
    </recommendedName>
</protein>
<organism evidence="1 2">
    <name type="scientific">Parnassius mnemosyne</name>
    <name type="common">clouded apollo</name>
    <dbReference type="NCBI Taxonomy" id="213953"/>
    <lineage>
        <taxon>Eukaryota</taxon>
        <taxon>Metazoa</taxon>
        <taxon>Ecdysozoa</taxon>
        <taxon>Arthropoda</taxon>
        <taxon>Hexapoda</taxon>
        <taxon>Insecta</taxon>
        <taxon>Pterygota</taxon>
        <taxon>Neoptera</taxon>
        <taxon>Endopterygota</taxon>
        <taxon>Lepidoptera</taxon>
        <taxon>Glossata</taxon>
        <taxon>Ditrysia</taxon>
        <taxon>Papilionoidea</taxon>
        <taxon>Papilionidae</taxon>
        <taxon>Parnassiinae</taxon>
        <taxon>Parnassini</taxon>
        <taxon>Parnassius</taxon>
        <taxon>Driopa</taxon>
    </lineage>
</organism>
<proteinExistence type="predicted"/>
<reference evidence="1 2" key="1">
    <citation type="submission" date="2023-11" db="EMBL/GenBank/DDBJ databases">
        <authorList>
            <person name="Hedman E."/>
            <person name="Englund M."/>
            <person name="Stromberg M."/>
            <person name="Nyberg Akerstrom W."/>
            <person name="Nylinder S."/>
            <person name="Jareborg N."/>
            <person name="Kallberg Y."/>
            <person name="Kronander E."/>
        </authorList>
    </citation>
    <scope>NUCLEOTIDE SEQUENCE [LARGE SCALE GENOMIC DNA]</scope>
</reference>
<dbReference type="AlphaFoldDB" id="A0AAV1MBX6"/>
<accession>A0AAV1MBX6</accession>
<comment type="caution">
    <text evidence="1">The sequence shown here is derived from an EMBL/GenBank/DDBJ whole genome shotgun (WGS) entry which is preliminary data.</text>
</comment>
<keyword evidence="2" id="KW-1185">Reference proteome</keyword>
<name>A0AAV1MBX6_9NEOP</name>
<dbReference type="PANTHER" id="PTHR47331">
    <property type="entry name" value="PHD-TYPE DOMAIN-CONTAINING PROTEIN"/>
    <property type="match status" value="1"/>
</dbReference>
<evidence type="ECO:0008006" key="3">
    <source>
        <dbReference type="Google" id="ProtNLM"/>
    </source>
</evidence>